<feature type="transmembrane region" description="Helical" evidence="1">
    <location>
        <begin position="127"/>
        <end position="148"/>
    </location>
</feature>
<dbReference type="EMBL" id="CP110226">
    <property type="protein sequence ID" value="UZD22546.1"/>
    <property type="molecule type" value="Genomic_DNA"/>
</dbReference>
<gene>
    <name evidence="3" type="ORF">OM944_18070</name>
</gene>
<protein>
    <submittedName>
        <fullName evidence="3">Sulfite exporter TauE/SafE family protein</fullName>
    </submittedName>
</protein>
<evidence type="ECO:0000313" key="3">
    <source>
        <dbReference type="EMBL" id="UZD22546.1"/>
    </source>
</evidence>
<keyword evidence="1" id="KW-1133">Transmembrane helix</keyword>
<dbReference type="InterPro" id="IPR039447">
    <property type="entry name" value="UreH-like_TM_dom"/>
</dbReference>
<evidence type="ECO:0000256" key="1">
    <source>
        <dbReference type="SAM" id="Phobius"/>
    </source>
</evidence>
<dbReference type="PANTHER" id="PTHR42208:SF1">
    <property type="entry name" value="HEAVY METAL TRANSPORTER"/>
    <property type="match status" value="1"/>
</dbReference>
<feature type="transmembrane region" description="Helical" evidence="1">
    <location>
        <begin position="50"/>
        <end position="67"/>
    </location>
</feature>
<dbReference type="Pfam" id="PF13386">
    <property type="entry name" value="DsbD_2"/>
    <property type="match status" value="1"/>
</dbReference>
<feature type="transmembrane region" description="Helical" evidence="1">
    <location>
        <begin position="72"/>
        <end position="88"/>
    </location>
</feature>
<keyword evidence="1" id="KW-0472">Membrane</keyword>
<evidence type="ECO:0000313" key="4">
    <source>
        <dbReference type="Proteomes" id="UP001163156"/>
    </source>
</evidence>
<keyword evidence="4" id="KW-1185">Reference proteome</keyword>
<sequence>MLWTAIALGFLSSFHCLGMCGPIALAVGGQQKNTYFLHKLLYNFGRSFTYAILGLVFGAFGFTLALAGIQQGLSIAMGVVILLMAFSVKSSDRFLTIPALHPLVSWVKAKLSYFLKSKSKFSYFSTGLANGLLPCGMVYMALVAAMGLQSPVLGAAYMFLFGIGTMPLLLVLMFSKELISVKNRIRFRKVIPYVGAVIGILFIVRGLGLGVFFSPDLQAFDYGSTQVNITMCR</sequence>
<feature type="transmembrane region" description="Helical" evidence="1">
    <location>
        <begin position="154"/>
        <end position="174"/>
    </location>
</feature>
<name>A0ABY6MIQ0_9BACT</name>
<proteinExistence type="predicted"/>
<accession>A0ABY6MIQ0</accession>
<dbReference type="PANTHER" id="PTHR42208">
    <property type="entry name" value="HEAVY METAL TRANSPORTER-RELATED"/>
    <property type="match status" value="1"/>
</dbReference>
<feature type="domain" description="Urease accessory protein UreH-like transmembrane" evidence="2">
    <location>
        <begin position="4"/>
        <end position="200"/>
    </location>
</feature>
<reference evidence="3" key="1">
    <citation type="submission" date="2022-10" db="EMBL/GenBank/DDBJ databases">
        <title>Algoriphagus sp. a novel bacteria isolate from halophytes salicornia europaea.</title>
        <authorList>
            <person name="Peng Y."/>
            <person name="Jiang L."/>
            <person name="Lee J."/>
        </authorList>
    </citation>
    <scope>NUCLEOTIDE SEQUENCE</scope>
    <source>
        <strain evidence="3">TR-M5</strain>
    </source>
</reference>
<dbReference type="Proteomes" id="UP001163156">
    <property type="component" value="Chromosome"/>
</dbReference>
<feature type="transmembrane region" description="Helical" evidence="1">
    <location>
        <begin position="190"/>
        <end position="213"/>
    </location>
</feature>
<evidence type="ECO:0000259" key="2">
    <source>
        <dbReference type="Pfam" id="PF13386"/>
    </source>
</evidence>
<keyword evidence="1" id="KW-0812">Transmembrane</keyword>
<dbReference type="RefSeq" id="WP_264809063.1">
    <property type="nucleotide sequence ID" value="NZ_CP110226.1"/>
</dbReference>
<organism evidence="3 4">
    <name type="scientific">Algoriphagus halophytocola</name>
    <dbReference type="NCBI Taxonomy" id="2991499"/>
    <lineage>
        <taxon>Bacteria</taxon>
        <taxon>Pseudomonadati</taxon>
        <taxon>Bacteroidota</taxon>
        <taxon>Cytophagia</taxon>
        <taxon>Cytophagales</taxon>
        <taxon>Cyclobacteriaceae</taxon>
        <taxon>Algoriphagus</taxon>
    </lineage>
</organism>